<evidence type="ECO:0000256" key="3">
    <source>
        <dbReference type="RuleBase" id="RU003718"/>
    </source>
</evidence>
<protein>
    <submittedName>
        <fullName evidence="5">Glycosyltransferase family 1 protein</fullName>
    </submittedName>
</protein>
<organism evidence="5 6">
    <name type="scientific">Rhizophagus clarus</name>
    <dbReference type="NCBI Taxonomy" id="94130"/>
    <lineage>
        <taxon>Eukaryota</taxon>
        <taxon>Fungi</taxon>
        <taxon>Fungi incertae sedis</taxon>
        <taxon>Mucoromycota</taxon>
        <taxon>Glomeromycotina</taxon>
        <taxon>Glomeromycetes</taxon>
        <taxon>Glomerales</taxon>
        <taxon>Glomeraceae</taxon>
        <taxon>Rhizophagus</taxon>
    </lineage>
</organism>
<name>A0A8H3QIU2_9GLOM</name>
<keyword evidence="1 3" id="KW-0328">Glycosyltransferase</keyword>
<dbReference type="SUPFAM" id="SSF53756">
    <property type="entry name" value="UDP-Glycosyltransferase/glycogen phosphorylase"/>
    <property type="match status" value="1"/>
</dbReference>
<dbReference type="AlphaFoldDB" id="A0A8H3QIU2"/>
<keyword evidence="4" id="KW-1133">Transmembrane helix</keyword>
<comment type="similarity">
    <text evidence="3">Belongs to the UDP-glycosyltransferase family.</text>
</comment>
<reference evidence="5" key="1">
    <citation type="submission" date="2019-10" db="EMBL/GenBank/DDBJ databases">
        <title>Conservation and host-specific expression of non-tandemly repeated heterogenous ribosome RNA gene in arbuscular mycorrhizal fungi.</title>
        <authorList>
            <person name="Maeda T."/>
            <person name="Kobayashi Y."/>
            <person name="Nakagawa T."/>
            <person name="Ezawa T."/>
            <person name="Yamaguchi K."/>
            <person name="Bino T."/>
            <person name="Nishimoto Y."/>
            <person name="Shigenobu S."/>
            <person name="Kawaguchi M."/>
        </authorList>
    </citation>
    <scope>NUCLEOTIDE SEQUENCE</scope>
    <source>
        <strain evidence="5">HR1</strain>
    </source>
</reference>
<dbReference type="PROSITE" id="PS00375">
    <property type="entry name" value="UDPGT"/>
    <property type="match status" value="1"/>
</dbReference>
<dbReference type="OrthoDB" id="5835829at2759"/>
<keyword evidence="4" id="KW-0812">Transmembrane</keyword>
<evidence type="ECO:0000256" key="4">
    <source>
        <dbReference type="SAM" id="Phobius"/>
    </source>
</evidence>
<proteinExistence type="inferred from homology"/>
<dbReference type="Gene3D" id="3.40.50.2000">
    <property type="entry name" value="Glycogen Phosphorylase B"/>
    <property type="match status" value="2"/>
</dbReference>
<dbReference type="InterPro" id="IPR035595">
    <property type="entry name" value="UDP_glycos_trans_CS"/>
</dbReference>
<dbReference type="GO" id="GO:0008194">
    <property type="term" value="F:UDP-glycosyltransferase activity"/>
    <property type="evidence" value="ECO:0007669"/>
    <property type="project" value="InterPro"/>
</dbReference>
<keyword evidence="2 3" id="KW-0808">Transferase</keyword>
<dbReference type="CDD" id="cd03784">
    <property type="entry name" value="GT1_Gtf-like"/>
    <property type="match status" value="1"/>
</dbReference>
<dbReference type="PANTHER" id="PTHR48043:SF145">
    <property type="entry name" value="FI06409P-RELATED"/>
    <property type="match status" value="1"/>
</dbReference>
<feature type="transmembrane region" description="Helical" evidence="4">
    <location>
        <begin position="540"/>
        <end position="560"/>
    </location>
</feature>
<keyword evidence="4" id="KW-0472">Membrane</keyword>
<evidence type="ECO:0000256" key="2">
    <source>
        <dbReference type="ARBA" id="ARBA00022679"/>
    </source>
</evidence>
<dbReference type="EMBL" id="BLAL01000053">
    <property type="protein sequence ID" value="GES80931.1"/>
    <property type="molecule type" value="Genomic_DNA"/>
</dbReference>
<dbReference type="Pfam" id="PF00201">
    <property type="entry name" value="UDPGT"/>
    <property type="match status" value="1"/>
</dbReference>
<dbReference type="InterPro" id="IPR050271">
    <property type="entry name" value="UDP-glycosyltransferase"/>
</dbReference>
<sequence>MIDLNGWYNDFTYERFINICCVIMIRINSGDKKFGVRSSVDINTASTQEYILTNDDVDHSPKNIMVGSYFGGRSHLKPMLDVAAVLDERGHNIILITSGNYTPSSEYPTVKQVSFGPPVDIKKLKNVKNIIHKEFDFTRFTFMYDLALKTYNDTFVKYKNAAIENNVDLFLCHAMMNDACLDAAHALNKPVVGFLSYLNAIDLKTYKSDPMFRCNISLENESFLERFKCTVIQPLRMLNLVYNNSKKLNDLRNKMGVEQVFMSAMRLAKNSLVLIDSFFGFELPQTVPPNVQEIGPVLAKEYPPLTPELSDFINAHKRVLYVAFGTRFFTTTENNSKLLRSFIEAINRNMVDGVVWALSQTQKEDFNPTLTLSDGSQVQTSLILNNEHPHIHIAKFAPQFAVLNHTNTKLFFSHGGAGSTHESLFTGTPMLVLPLGGDQMGNAQKLELAGMALSANKMSLDVDDILNKIDFLLKDENVKKNSERMKFLARIGSKRKHRAADLIEYILYRNNLDKGSNKELREWIPASTRMGFIRGNNYDVYGAILGIALGLVGGILWFIIKSIRFVVKKISPPSNQKPKKE</sequence>
<gene>
    <name evidence="5" type="ORF">RCL2_000819100</name>
</gene>
<dbReference type="InterPro" id="IPR002213">
    <property type="entry name" value="UDP_glucos_trans"/>
</dbReference>
<dbReference type="PANTHER" id="PTHR48043">
    <property type="entry name" value="EG:EG0003.4 PROTEIN-RELATED"/>
    <property type="match status" value="1"/>
</dbReference>
<accession>A0A8H3QIU2</accession>
<evidence type="ECO:0000313" key="6">
    <source>
        <dbReference type="Proteomes" id="UP000615446"/>
    </source>
</evidence>
<comment type="caution">
    <text evidence="5">The sequence shown here is derived from an EMBL/GenBank/DDBJ whole genome shotgun (WGS) entry which is preliminary data.</text>
</comment>
<evidence type="ECO:0000256" key="1">
    <source>
        <dbReference type="ARBA" id="ARBA00022676"/>
    </source>
</evidence>
<dbReference type="Proteomes" id="UP000615446">
    <property type="component" value="Unassembled WGS sequence"/>
</dbReference>
<evidence type="ECO:0000313" key="5">
    <source>
        <dbReference type="EMBL" id="GES80931.1"/>
    </source>
</evidence>